<feature type="region of interest" description="Disordered" evidence="1">
    <location>
        <begin position="55"/>
        <end position="75"/>
    </location>
</feature>
<feature type="non-terminal residue" evidence="3">
    <location>
        <position position="75"/>
    </location>
</feature>
<keyword evidence="2" id="KW-0472">Membrane</keyword>
<reference evidence="3" key="1">
    <citation type="submission" date="2022-11" db="EMBL/GenBank/DDBJ databases">
        <authorList>
            <person name="Hyden B.L."/>
            <person name="Feng K."/>
            <person name="Yates T."/>
            <person name="Jawdy S."/>
            <person name="Smart L.B."/>
            <person name="Muchero W."/>
        </authorList>
    </citation>
    <scope>NUCLEOTIDE SEQUENCE</scope>
    <source>
        <tissue evidence="3">Shoot tip</tissue>
    </source>
</reference>
<protein>
    <submittedName>
        <fullName evidence="3">Uncharacterized protein</fullName>
    </submittedName>
</protein>
<dbReference type="EMBL" id="JAPFFM010000010">
    <property type="protein sequence ID" value="KAJ6738018.1"/>
    <property type="molecule type" value="Genomic_DNA"/>
</dbReference>
<dbReference type="AlphaFoldDB" id="A0A9Q0UXR6"/>
<evidence type="ECO:0000313" key="4">
    <source>
        <dbReference type="Proteomes" id="UP001151752"/>
    </source>
</evidence>
<feature type="compositionally biased region" description="Polar residues" evidence="1">
    <location>
        <begin position="61"/>
        <end position="75"/>
    </location>
</feature>
<dbReference type="Proteomes" id="UP001151752">
    <property type="component" value="Chromosome 4"/>
</dbReference>
<comment type="caution">
    <text evidence="3">The sequence shown here is derived from an EMBL/GenBank/DDBJ whole genome shotgun (WGS) entry which is preliminary data.</text>
</comment>
<keyword evidence="4" id="KW-1185">Reference proteome</keyword>
<evidence type="ECO:0000256" key="2">
    <source>
        <dbReference type="SAM" id="Phobius"/>
    </source>
</evidence>
<keyword evidence="2" id="KW-0812">Transmembrane</keyword>
<evidence type="ECO:0000313" key="3">
    <source>
        <dbReference type="EMBL" id="KAJ6738018.1"/>
    </source>
</evidence>
<keyword evidence="2" id="KW-1133">Transmembrane helix</keyword>
<sequence length="75" mass="8157">MPTYVIILIVLAGLAFLAISIWLLWMLKRRLKVLPAATPACTSSKCELPVYDPSKSKEFSTDASGSTDLVIEGSQ</sequence>
<feature type="transmembrane region" description="Helical" evidence="2">
    <location>
        <begin position="6"/>
        <end position="25"/>
    </location>
</feature>
<name>A0A9Q0UXR6_9ROSI</name>
<accession>A0A9Q0UXR6</accession>
<evidence type="ECO:0000256" key="1">
    <source>
        <dbReference type="SAM" id="MobiDB-lite"/>
    </source>
</evidence>
<gene>
    <name evidence="3" type="ORF">OIU74_003055</name>
</gene>
<reference evidence="3" key="2">
    <citation type="journal article" date="2023" name="Int. J. Mol. Sci.">
        <title>De Novo Assembly and Annotation of 11 Diverse Shrub Willow (Salix) Genomes Reveals Novel Gene Organization in Sex-Linked Regions.</title>
        <authorList>
            <person name="Hyden B."/>
            <person name="Feng K."/>
            <person name="Yates T.B."/>
            <person name="Jawdy S."/>
            <person name="Cereghino C."/>
            <person name="Smart L.B."/>
            <person name="Muchero W."/>
        </authorList>
    </citation>
    <scope>NUCLEOTIDE SEQUENCE</scope>
    <source>
        <tissue evidence="3">Shoot tip</tissue>
    </source>
</reference>
<proteinExistence type="predicted"/>
<organism evidence="3 4">
    <name type="scientific">Salix koriyanagi</name>
    <dbReference type="NCBI Taxonomy" id="2511006"/>
    <lineage>
        <taxon>Eukaryota</taxon>
        <taxon>Viridiplantae</taxon>
        <taxon>Streptophyta</taxon>
        <taxon>Embryophyta</taxon>
        <taxon>Tracheophyta</taxon>
        <taxon>Spermatophyta</taxon>
        <taxon>Magnoliopsida</taxon>
        <taxon>eudicotyledons</taxon>
        <taxon>Gunneridae</taxon>
        <taxon>Pentapetalae</taxon>
        <taxon>rosids</taxon>
        <taxon>fabids</taxon>
        <taxon>Malpighiales</taxon>
        <taxon>Salicaceae</taxon>
        <taxon>Saliceae</taxon>
        <taxon>Salix</taxon>
    </lineage>
</organism>